<reference evidence="2" key="1">
    <citation type="journal article" date="2023" name="Mol. Phylogenet. Evol.">
        <title>Genome-scale phylogeny and comparative genomics of the fungal order Sordariales.</title>
        <authorList>
            <person name="Hensen N."/>
            <person name="Bonometti L."/>
            <person name="Westerberg I."/>
            <person name="Brannstrom I.O."/>
            <person name="Guillou S."/>
            <person name="Cros-Aarteil S."/>
            <person name="Calhoun S."/>
            <person name="Haridas S."/>
            <person name="Kuo A."/>
            <person name="Mondo S."/>
            <person name="Pangilinan J."/>
            <person name="Riley R."/>
            <person name="LaButti K."/>
            <person name="Andreopoulos B."/>
            <person name="Lipzen A."/>
            <person name="Chen C."/>
            <person name="Yan M."/>
            <person name="Daum C."/>
            <person name="Ng V."/>
            <person name="Clum A."/>
            <person name="Steindorff A."/>
            <person name="Ohm R.A."/>
            <person name="Martin F."/>
            <person name="Silar P."/>
            <person name="Natvig D.O."/>
            <person name="Lalanne C."/>
            <person name="Gautier V."/>
            <person name="Ament-Velasquez S.L."/>
            <person name="Kruys A."/>
            <person name="Hutchinson M.I."/>
            <person name="Powell A.J."/>
            <person name="Barry K."/>
            <person name="Miller A.N."/>
            <person name="Grigoriev I.V."/>
            <person name="Debuchy R."/>
            <person name="Gladieux P."/>
            <person name="Hiltunen Thoren M."/>
            <person name="Johannesson H."/>
        </authorList>
    </citation>
    <scope>NUCLEOTIDE SEQUENCE</scope>
    <source>
        <strain evidence="2">PSN309</strain>
    </source>
</reference>
<accession>A0AAN6WSK7</accession>
<gene>
    <name evidence="2" type="ORF">QBC35DRAFT_474580</name>
</gene>
<comment type="caution">
    <text evidence="2">The sequence shown here is derived from an EMBL/GenBank/DDBJ whole genome shotgun (WGS) entry which is preliminary data.</text>
</comment>
<feature type="transmembrane region" description="Helical" evidence="1">
    <location>
        <begin position="455"/>
        <end position="476"/>
    </location>
</feature>
<feature type="transmembrane region" description="Helical" evidence="1">
    <location>
        <begin position="526"/>
        <end position="551"/>
    </location>
</feature>
<feature type="transmembrane region" description="Helical" evidence="1">
    <location>
        <begin position="1067"/>
        <end position="1089"/>
    </location>
</feature>
<evidence type="ECO:0000313" key="3">
    <source>
        <dbReference type="Proteomes" id="UP001302126"/>
    </source>
</evidence>
<keyword evidence="1" id="KW-0812">Transmembrane</keyword>
<keyword evidence="3" id="KW-1185">Reference proteome</keyword>
<sequence length="1197" mass="133405">MSDLATNEGAGPRIARTILILVGIGEHIDLDDKQLLLNLCLTSKQFYCEFIGFWYRKLKVRDLAFLPLDTRNPNTFFAMKTAPGVAEVSPKVARAANFPFQGLTSLSLEEVDVHYNRDTSAPNWLLHTFSPLNCPGLRKLTVVDNSAEVYELLCEFPANADTLEGLFIQLPLDLVSARDMLGFELRSLPTVLRGLVNLRQLRLEFQHDGVQLDGAALSYYGTALSHSVTQQARETLTRDWAMTFTRALPKLRYLKIGPTFCLGVVVRTARQDIILEELDDGERKLVEVFSWDVSGVIEKGLGVDSAHRRTKRIPDYLLKDAVRRLLDSHVTDAESSTRTPFLTRVAEAQFQLRGVLAPKPPAATPKRGHSTSGHSLIRNVGLGIVAKSLFHSSHEQPKILIRQSRRVALARCAIHLLPASISIALVYFKIHGYFIGFELQGLQYQDSLKNAMLQVAAKLHELLIAASMATIVFHLLRSRLMSSHGVPLGLLASGWSFTQAGYFWSSEFWAPAWPILCSPKQRLKDLLFIAVVGLSGALAILTGPASAILMIPQVLPFKVGGSVFWLNGTEKQLWPEYLDQDALQGYNCTTPESRFFDYRCPSAGYPALYNLFARWWVVPAEPGSFELREWTGSKLMYAASAVRVPRDVDVWAYTTHTATAMVQDALRHLHVASVWYARDRGYRIGQFALDAWTQSMRERYEVATRAPMVRTICQRFDGGDTLVVPEEDLGDFAKTMPILKFPAPPLEDSFRDSNGDRTPYIWHGNITADMTDYLKNRWAPLAVTNRMPPSPPNLLIVPIDLGKEPLIPANLTASMALVLAFRSTNTSDNVTTWRVNTCMVDARWANARSTILIDGESRSRSHEFAAGRVMNLVRTELEIPLQDKIQRSVFKPSGDGSMRPIRISKSWYHLFAPTWTTYDGSDLDRLPYWLPSSLQDTLPLGGTTRLLNAGSSTLEALMELLLEAPEPPNIRRFQFEQAISMAFADGLSRVGSTLTRRTSSLLGDLVGDGKWGIKDLDTARRLFRRGEPIEVFPLSSVKGLSAENSTRMAMQATLEGYGMAVRNWFEWACIIVVLAHALSALVYTVWVVWSGRSAEAWATVPEMIALAQRSLPPPPPSIATSKTQASNHNCAPTAAVTPTVLENIGAGIGSMRTWRQVVWVEEHTAPNETEPALRLRFGHNTKDRDPKAVPAIGRVYK</sequence>
<dbReference type="AlphaFoldDB" id="A0AAN6WSK7"/>
<name>A0AAN6WSK7_9PEZI</name>
<keyword evidence="1" id="KW-1133">Transmembrane helix</keyword>
<dbReference type="Proteomes" id="UP001302126">
    <property type="component" value="Unassembled WGS sequence"/>
</dbReference>
<evidence type="ECO:0000256" key="1">
    <source>
        <dbReference type="SAM" id="Phobius"/>
    </source>
</evidence>
<organism evidence="2 3">
    <name type="scientific">Podospora australis</name>
    <dbReference type="NCBI Taxonomy" id="1536484"/>
    <lineage>
        <taxon>Eukaryota</taxon>
        <taxon>Fungi</taxon>
        <taxon>Dikarya</taxon>
        <taxon>Ascomycota</taxon>
        <taxon>Pezizomycotina</taxon>
        <taxon>Sordariomycetes</taxon>
        <taxon>Sordariomycetidae</taxon>
        <taxon>Sordariales</taxon>
        <taxon>Podosporaceae</taxon>
        <taxon>Podospora</taxon>
    </lineage>
</organism>
<evidence type="ECO:0000313" key="2">
    <source>
        <dbReference type="EMBL" id="KAK4187334.1"/>
    </source>
</evidence>
<protein>
    <submittedName>
        <fullName evidence="2">Uncharacterized protein</fullName>
    </submittedName>
</protein>
<dbReference type="EMBL" id="MU864404">
    <property type="protein sequence ID" value="KAK4187334.1"/>
    <property type="molecule type" value="Genomic_DNA"/>
</dbReference>
<reference evidence="2" key="2">
    <citation type="submission" date="2023-05" db="EMBL/GenBank/DDBJ databases">
        <authorList>
            <consortium name="Lawrence Berkeley National Laboratory"/>
            <person name="Steindorff A."/>
            <person name="Hensen N."/>
            <person name="Bonometti L."/>
            <person name="Westerberg I."/>
            <person name="Brannstrom I.O."/>
            <person name="Guillou S."/>
            <person name="Cros-Aarteil S."/>
            <person name="Calhoun S."/>
            <person name="Haridas S."/>
            <person name="Kuo A."/>
            <person name="Mondo S."/>
            <person name="Pangilinan J."/>
            <person name="Riley R."/>
            <person name="Labutti K."/>
            <person name="Andreopoulos B."/>
            <person name="Lipzen A."/>
            <person name="Chen C."/>
            <person name="Yanf M."/>
            <person name="Daum C."/>
            <person name="Ng V."/>
            <person name="Clum A."/>
            <person name="Ohm R."/>
            <person name="Martin F."/>
            <person name="Silar P."/>
            <person name="Natvig D."/>
            <person name="Lalanne C."/>
            <person name="Gautier V."/>
            <person name="Ament-Velasquez S.L."/>
            <person name="Kruys A."/>
            <person name="Hutchinson M.I."/>
            <person name="Powell A.J."/>
            <person name="Barry K."/>
            <person name="Miller A.N."/>
            <person name="Grigoriev I.V."/>
            <person name="Debuchy R."/>
            <person name="Gladieux P."/>
            <person name="Thoren M.H."/>
            <person name="Johannesson H."/>
        </authorList>
    </citation>
    <scope>NUCLEOTIDE SEQUENCE</scope>
    <source>
        <strain evidence="2">PSN309</strain>
    </source>
</reference>
<feature type="transmembrane region" description="Helical" evidence="1">
    <location>
        <begin position="408"/>
        <end position="435"/>
    </location>
</feature>
<proteinExistence type="predicted"/>
<keyword evidence="1" id="KW-0472">Membrane</keyword>